<dbReference type="InterPro" id="IPR052462">
    <property type="entry name" value="SLIRP/GR-RBP-like"/>
</dbReference>
<dbReference type="SUPFAM" id="SSF54928">
    <property type="entry name" value="RNA-binding domain, RBD"/>
    <property type="match status" value="1"/>
</dbReference>
<evidence type="ECO:0000256" key="2">
    <source>
        <dbReference type="SAM" id="MobiDB-lite"/>
    </source>
</evidence>
<dbReference type="InterPro" id="IPR012677">
    <property type="entry name" value="Nucleotide-bd_a/b_plait_sf"/>
</dbReference>
<dbReference type="PROSITE" id="PS50102">
    <property type="entry name" value="RRM"/>
    <property type="match status" value="1"/>
</dbReference>
<keyword evidence="5" id="KW-1185">Reference proteome</keyword>
<dbReference type="InterPro" id="IPR048289">
    <property type="entry name" value="RRM2_NsCP33-like"/>
</dbReference>
<dbReference type="Gene3D" id="3.30.70.330">
    <property type="match status" value="1"/>
</dbReference>
<evidence type="ECO:0000313" key="4">
    <source>
        <dbReference type="EMBL" id="MCW7552251.1"/>
    </source>
</evidence>
<keyword evidence="1" id="KW-0694">RNA-binding</keyword>
<sequence length="120" mass="13625">MVELKNVIIGDLLTMQQNKLFVGNLPFSANENDLQIAFEQFGEIDEIRVIIDRETGRSRGFAFVTFAEKESADSALSMDGKELDGRNMRVNFATERSGGRKNNNQSHNNQSPNNNRRFNQ</sequence>
<protein>
    <submittedName>
        <fullName evidence="4">RNA-binding protein</fullName>
    </submittedName>
</protein>
<comment type="caution">
    <text evidence="4">The sequence shown here is derived from an EMBL/GenBank/DDBJ whole genome shotgun (WGS) entry which is preliminary data.</text>
</comment>
<dbReference type="SMART" id="SM00360">
    <property type="entry name" value="RRM"/>
    <property type="match status" value="1"/>
</dbReference>
<dbReference type="Pfam" id="PF00076">
    <property type="entry name" value="RRM_1"/>
    <property type="match status" value="1"/>
</dbReference>
<feature type="region of interest" description="Disordered" evidence="2">
    <location>
        <begin position="91"/>
        <end position="120"/>
    </location>
</feature>
<proteinExistence type="predicted"/>
<name>A0ABT3MSA1_9GAMM</name>
<organism evidence="4 5">
    <name type="scientific">Endozoicomonas gorgoniicola</name>
    <dbReference type="NCBI Taxonomy" id="1234144"/>
    <lineage>
        <taxon>Bacteria</taxon>
        <taxon>Pseudomonadati</taxon>
        <taxon>Pseudomonadota</taxon>
        <taxon>Gammaproteobacteria</taxon>
        <taxon>Oceanospirillales</taxon>
        <taxon>Endozoicomonadaceae</taxon>
        <taxon>Endozoicomonas</taxon>
    </lineage>
</organism>
<feature type="compositionally biased region" description="Low complexity" evidence="2">
    <location>
        <begin position="102"/>
        <end position="120"/>
    </location>
</feature>
<accession>A0ABT3MSA1</accession>
<evidence type="ECO:0000256" key="1">
    <source>
        <dbReference type="ARBA" id="ARBA00022884"/>
    </source>
</evidence>
<evidence type="ECO:0000259" key="3">
    <source>
        <dbReference type="PROSITE" id="PS50102"/>
    </source>
</evidence>
<dbReference type="RefSeq" id="WP_262567226.1">
    <property type="nucleotide sequence ID" value="NZ_JAPFCC010000001.1"/>
</dbReference>
<evidence type="ECO:0000313" key="5">
    <source>
        <dbReference type="Proteomes" id="UP001209854"/>
    </source>
</evidence>
<dbReference type="InterPro" id="IPR035979">
    <property type="entry name" value="RBD_domain_sf"/>
</dbReference>
<dbReference type="InterPro" id="IPR000504">
    <property type="entry name" value="RRM_dom"/>
</dbReference>
<dbReference type="Proteomes" id="UP001209854">
    <property type="component" value="Unassembled WGS sequence"/>
</dbReference>
<gene>
    <name evidence="4" type="ORF">NX722_06230</name>
</gene>
<dbReference type="CDD" id="cd21608">
    <property type="entry name" value="RRM2_NsCP33_like"/>
    <property type="match status" value="1"/>
</dbReference>
<feature type="domain" description="RRM" evidence="3">
    <location>
        <begin position="18"/>
        <end position="95"/>
    </location>
</feature>
<dbReference type="PANTHER" id="PTHR48027">
    <property type="entry name" value="HETEROGENEOUS NUCLEAR RIBONUCLEOPROTEIN 87F-RELATED"/>
    <property type="match status" value="1"/>
</dbReference>
<reference evidence="4 5" key="1">
    <citation type="submission" date="2022-10" db="EMBL/GenBank/DDBJ databases">
        <title>High-quality genome sequences of two octocoral-associated bacteria, Endozoicomonas euniceicola EF212 and Endozoicomonas gorgoniicola PS125.</title>
        <authorList>
            <person name="Chiou Y.-J."/>
            <person name="Chen Y.-H."/>
        </authorList>
    </citation>
    <scope>NUCLEOTIDE SEQUENCE [LARGE SCALE GENOMIC DNA]</scope>
    <source>
        <strain evidence="4 5">PS125</strain>
    </source>
</reference>
<dbReference type="EMBL" id="JAPFCC010000001">
    <property type="protein sequence ID" value="MCW7552251.1"/>
    <property type="molecule type" value="Genomic_DNA"/>
</dbReference>